<dbReference type="Pfam" id="PF13560">
    <property type="entry name" value="HTH_31"/>
    <property type="match status" value="1"/>
</dbReference>
<proteinExistence type="predicted"/>
<gene>
    <name evidence="2" type="ORF">FEF34_40295</name>
</gene>
<dbReference type="AlphaFoldDB" id="A0A5R9DVU2"/>
<dbReference type="PROSITE" id="PS50943">
    <property type="entry name" value="HTH_CROC1"/>
    <property type="match status" value="1"/>
</dbReference>
<accession>A0A5R9DVU2</accession>
<evidence type="ECO:0000313" key="3">
    <source>
        <dbReference type="Proteomes" id="UP000305921"/>
    </source>
</evidence>
<evidence type="ECO:0000259" key="1">
    <source>
        <dbReference type="PROSITE" id="PS50943"/>
    </source>
</evidence>
<feature type="domain" description="HTH cro/C1-type" evidence="1">
    <location>
        <begin position="16"/>
        <end position="72"/>
    </location>
</feature>
<organism evidence="2 3">
    <name type="scientific">Streptomyces marianii</name>
    <dbReference type="NCBI Taxonomy" id="1817406"/>
    <lineage>
        <taxon>Bacteria</taxon>
        <taxon>Bacillati</taxon>
        <taxon>Actinomycetota</taxon>
        <taxon>Actinomycetes</taxon>
        <taxon>Kitasatosporales</taxon>
        <taxon>Streptomycetaceae</taxon>
        <taxon>Streptomyces</taxon>
    </lineage>
</organism>
<dbReference type="SUPFAM" id="SSF47413">
    <property type="entry name" value="lambda repressor-like DNA-binding domains"/>
    <property type="match status" value="1"/>
</dbReference>
<dbReference type="SMART" id="SM00530">
    <property type="entry name" value="HTH_XRE"/>
    <property type="match status" value="1"/>
</dbReference>
<protein>
    <submittedName>
        <fullName evidence="2">Helix-turn-helix transcriptional regulator</fullName>
    </submittedName>
</protein>
<reference evidence="2 3" key="1">
    <citation type="submission" date="2019-05" db="EMBL/GenBank/DDBJ databases">
        <title>Streptomyces marianii sp. nov., a novel marine actinomycete from southern coast of India.</title>
        <authorList>
            <person name="Iniyan A.M."/>
            <person name="Wink J."/>
            <person name="Ramprasad E."/>
            <person name="Ramana C.V."/>
            <person name="Bunk B."/>
            <person name="Sproer C."/>
            <person name="Joseph F.-J.R.S."/>
            <person name="Vincent S.G.P."/>
        </authorList>
    </citation>
    <scope>NUCLEOTIDE SEQUENCE [LARGE SCALE GENOMIC DNA]</scope>
    <source>
        <strain evidence="2 3">ICN19</strain>
    </source>
</reference>
<evidence type="ECO:0000313" key="2">
    <source>
        <dbReference type="EMBL" id="TLQ38853.1"/>
    </source>
</evidence>
<dbReference type="CDD" id="cd00093">
    <property type="entry name" value="HTH_XRE"/>
    <property type="match status" value="1"/>
</dbReference>
<dbReference type="Gene3D" id="1.10.260.40">
    <property type="entry name" value="lambda repressor-like DNA-binding domains"/>
    <property type="match status" value="1"/>
</dbReference>
<dbReference type="OrthoDB" id="3504495at2"/>
<dbReference type="GO" id="GO:0003677">
    <property type="term" value="F:DNA binding"/>
    <property type="evidence" value="ECO:0007669"/>
    <property type="project" value="InterPro"/>
</dbReference>
<dbReference type="EMBL" id="VAWE01000004">
    <property type="protein sequence ID" value="TLQ38853.1"/>
    <property type="molecule type" value="Genomic_DNA"/>
</dbReference>
<comment type="caution">
    <text evidence="2">The sequence shown here is derived from an EMBL/GenBank/DDBJ whole genome shotgun (WGS) entry which is preliminary data.</text>
</comment>
<name>A0A5R9DVU2_9ACTN</name>
<dbReference type="Proteomes" id="UP000305921">
    <property type="component" value="Unassembled WGS sequence"/>
</dbReference>
<sequence>MPVNTYSRELTTGDRIKLYRQRKGLSQAALGGLIGRSEDWVSKVERGVIPVDKLSVLLEIARVLDIRELAELTGRSIALAPNGSPEHESVPAIRRALNTISSRLGADLPGDPLTPDELTQRVGEAWHAYEYDVNRYAVVGPQLPTLLAEAHYAARNATPDDEGTVARAVISLYHLLQVFLRRVGEPTLSRVAADRALQLADQTGDPVLLGASAWNMALVLTSTGDVAESADLARSAMEVTEPGDDASPELLSVHGALHLAAAVATMRDNRPSAAWDLLHDADHVARRAGVDRNDWRTAFGPTNVAMHGVHLAGEEGDAAEALRLADTIEPDSPVLPLERRTRYLVEVMNANRLKQDDYATLYMIGRIRKTSPEEVKFFPLVREAVRDLLKRERPAYRAELRDHAAHVGVLAG</sequence>
<keyword evidence="3" id="KW-1185">Reference proteome</keyword>
<dbReference type="InterPro" id="IPR010982">
    <property type="entry name" value="Lambda_DNA-bd_dom_sf"/>
</dbReference>
<dbReference type="InterPro" id="IPR001387">
    <property type="entry name" value="Cro/C1-type_HTH"/>
</dbReference>